<sequence length="61" mass="6999">YLRPNIPLARSTCELDYFLGLMTPFLNDKPLRSIYNTRLKEPATPVPLPLDLQCTIIQPVK</sequence>
<proteinExistence type="predicted"/>
<name>A0ABV0TZP3_9TELE</name>
<gene>
    <name evidence="1" type="ORF">ILYODFUR_031402</name>
</gene>
<evidence type="ECO:0000313" key="2">
    <source>
        <dbReference type="Proteomes" id="UP001482620"/>
    </source>
</evidence>
<evidence type="ECO:0000313" key="1">
    <source>
        <dbReference type="EMBL" id="MEQ2238261.1"/>
    </source>
</evidence>
<accession>A0ABV0TZP3</accession>
<keyword evidence="2" id="KW-1185">Reference proteome</keyword>
<dbReference type="EMBL" id="JAHRIQ010051206">
    <property type="protein sequence ID" value="MEQ2238261.1"/>
    <property type="molecule type" value="Genomic_DNA"/>
</dbReference>
<dbReference type="Proteomes" id="UP001482620">
    <property type="component" value="Unassembled WGS sequence"/>
</dbReference>
<organism evidence="1 2">
    <name type="scientific">Ilyodon furcidens</name>
    <name type="common">goldbreast splitfin</name>
    <dbReference type="NCBI Taxonomy" id="33524"/>
    <lineage>
        <taxon>Eukaryota</taxon>
        <taxon>Metazoa</taxon>
        <taxon>Chordata</taxon>
        <taxon>Craniata</taxon>
        <taxon>Vertebrata</taxon>
        <taxon>Euteleostomi</taxon>
        <taxon>Actinopterygii</taxon>
        <taxon>Neopterygii</taxon>
        <taxon>Teleostei</taxon>
        <taxon>Neoteleostei</taxon>
        <taxon>Acanthomorphata</taxon>
        <taxon>Ovalentaria</taxon>
        <taxon>Atherinomorphae</taxon>
        <taxon>Cyprinodontiformes</taxon>
        <taxon>Goodeidae</taxon>
        <taxon>Ilyodon</taxon>
    </lineage>
</organism>
<feature type="non-terminal residue" evidence="1">
    <location>
        <position position="1"/>
    </location>
</feature>
<protein>
    <submittedName>
        <fullName evidence="1">Uncharacterized protein</fullName>
    </submittedName>
</protein>
<reference evidence="1 2" key="1">
    <citation type="submission" date="2021-06" db="EMBL/GenBank/DDBJ databases">
        <authorList>
            <person name="Palmer J.M."/>
        </authorList>
    </citation>
    <scope>NUCLEOTIDE SEQUENCE [LARGE SCALE GENOMIC DNA]</scope>
    <source>
        <strain evidence="2">if_2019</strain>
        <tissue evidence="1">Muscle</tissue>
    </source>
</reference>
<comment type="caution">
    <text evidence="1">The sequence shown here is derived from an EMBL/GenBank/DDBJ whole genome shotgun (WGS) entry which is preliminary data.</text>
</comment>